<feature type="domain" description="Nudix hydrolase" evidence="2">
    <location>
        <begin position="5"/>
        <end position="137"/>
    </location>
</feature>
<accession>A0ABV7TI03</accession>
<dbReference type="Proteomes" id="UP001595629">
    <property type="component" value="Unassembled WGS sequence"/>
</dbReference>
<dbReference type="PANTHER" id="PTHR43736:SF2">
    <property type="entry name" value="MUTT_NUDIX FAMILY PROTEIN"/>
    <property type="match status" value="1"/>
</dbReference>
<dbReference type="SUPFAM" id="SSF55811">
    <property type="entry name" value="Nudix"/>
    <property type="match status" value="1"/>
</dbReference>
<evidence type="ECO:0000313" key="3">
    <source>
        <dbReference type="EMBL" id="MFC3614681.1"/>
    </source>
</evidence>
<keyword evidence="4" id="KW-1185">Reference proteome</keyword>
<dbReference type="EMBL" id="JBHRXI010000012">
    <property type="protein sequence ID" value="MFC3614681.1"/>
    <property type="molecule type" value="Genomic_DNA"/>
</dbReference>
<keyword evidence="1 3" id="KW-0378">Hydrolase</keyword>
<dbReference type="PROSITE" id="PS51462">
    <property type="entry name" value="NUDIX"/>
    <property type="match status" value="1"/>
</dbReference>
<name>A0ABV7TI03_9RHOB</name>
<comment type="caution">
    <text evidence="3">The sequence shown here is derived from an EMBL/GenBank/DDBJ whole genome shotgun (WGS) entry which is preliminary data.</text>
</comment>
<dbReference type="InterPro" id="IPR000086">
    <property type="entry name" value="NUDIX_hydrolase_dom"/>
</dbReference>
<organism evidence="3 4">
    <name type="scientific">Lutimaribacter marinistellae</name>
    <dbReference type="NCBI Taxonomy" id="1820329"/>
    <lineage>
        <taxon>Bacteria</taxon>
        <taxon>Pseudomonadati</taxon>
        <taxon>Pseudomonadota</taxon>
        <taxon>Alphaproteobacteria</taxon>
        <taxon>Rhodobacterales</taxon>
        <taxon>Roseobacteraceae</taxon>
        <taxon>Lutimaribacter</taxon>
    </lineage>
</organism>
<dbReference type="PRINTS" id="PR00502">
    <property type="entry name" value="NUDIXFAMILY"/>
</dbReference>
<dbReference type="Gene3D" id="3.90.79.10">
    <property type="entry name" value="Nucleoside Triphosphate Pyrophosphohydrolase"/>
    <property type="match status" value="1"/>
</dbReference>
<dbReference type="PANTHER" id="PTHR43736">
    <property type="entry name" value="ADP-RIBOSE PYROPHOSPHATASE"/>
    <property type="match status" value="1"/>
</dbReference>
<dbReference type="InterPro" id="IPR015797">
    <property type="entry name" value="NUDIX_hydrolase-like_dom_sf"/>
</dbReference>
<sequence>MTARVPLLGALAVVLRDNHVLLAQRGKDPGRGMWGFPGGHVEWGETVAETAMRELHEETSIHARAGEILTHFDLILREGDEVKTHYLLVGVACRYERGEPQAGDDAMDAAWIPIGDVREGRLPLISGVADLMRLAIRRGA</sequence>
<protein>
    <submittedName>
        <fullName evidence="3">NUDIX hydrolase</fullName>
    </submittedName>
</protein>
<dbReference type="Pfam" id="PF00293">
    <property type="entry name" value="NUDIX"/>
    <property type="match status" value="1"/>
</dbReference>
<proteinExistence type="predicted"/>
<dbReference type="RefSeq" id="WP_386735958.1">
    <property type="nucleotide sequence ID" value="NZ_JBHRXI010000012.1"/>
</dbReference>
<evidence type="ECO:0000259" key="2">
    <source>
        <dbReference type="PROSITE" id="PS51462"/>
    </source>
</evidence>
<gene>
    <name evidence="3" type="ORF">ACFORG_12985</name>
</gene>
<reference evidence="4" key="1">
    <citation type="journal article" date="2019" name="Int. J. Syst. Evol. Microbiol.">
        <title>The Global Catalogue of Microorganisms (GCM) 10K type strain sequencing project: providing services to taxonomists for standard genome sequencing and annotation.</title>
        <authorList>
            <consortium name="The Broad Institute Genomics Platform"/>
            <consortium name="The Broad Institute Genome Sequencing Center for Infectious Disease"/>
            <person name="Wu L."/>
            <person name="Ma J."/>
        </authorList>
    </citation>
    <scope>NUCLEOTIDE SEQUENCE [LARGE SCALE GENOMIC DNA]</scope>
    <source>
        <strain evidence="4">KCTC 42911</strain>
    </source>
</reference>
<evidence type="ECO:0000256" key="1">
    <source>
        <dbReference type="ARBA" id="ARBA00022801"/>
    </source>
</evidence>
<dbReference type="GO" id="GO:0016787">
    <property type="term" value="F:hydrolase activity"/>
    <property type="evidence" value="ECO:0007669"/>
    <property type="project" value="UniProtKB-KW"/>
</dbReference>
<dbReference type="CDD" id="cd04673">
    <property type="entry name" value="NUDIX_ADPRase"/>
    <property type="match status" value="1"/>
</dbReference>
<evidence type="ECO:0000313" key="4">
    <source>
        <dbReference type="Proteomes" id="UP001595629"/>
    </source>
</evidence>
<dbReference type="InterPro" id="IPR020476">
    <property type="entry name" value="Nudix_hydrolase"/>
</dbReference>